<feature type="region of interest" description="Disordered" evidence="1">
    <location>
        <begin position="48"/>
        <end position="68"/>
    </location>
</feature>
<gene>
    <name evidence="2" type="ORF">PECUL_23A038512</name>
</gene>
<feature type="region of interest" description="Disordered" evidence="1">
    <location>
        <begin position="135"/>
        <end position="163"/>
    </location>
</feature>
<name>A0AAD1S604_PELCU</name>
<accession>A0AAD1S604</accession>
<evidence type="ECO:0000313" key="3">
    <source>
        <dbReference type="Proteomes" id="UP001295444"/>
    </source>
</evidence>
<dbReference type="EMBL" id="OW240915">
    <property type="protein sequence ID" value="CAH2285642.1"/>
    <property type="molecule type" value="Genomic_DNA"/>
</dbReference>
<protein>
    <submittedName>
        <fullName evidence="2">Uncharacterized protein</fullName>
    </submittedName>
</protein>
<organism evidence="2 3">
    <name type="scientific">Pelobates cultripes</name>
    <name type="common">Western spadefoot toad</name>
    <dbReference type="NCBI Taxonomy" id="61616"/>
    <lineage>
        <taxon>Eukaryota</taxon>
        <taxon>Metazoa</taxon>
        <taxon>Chordata</taxon>
        <taxon>Craniata</taxon>
        <taxon>Vertebrata</taxon>
        <taxon>Euteleostomi</taxon>
        <taxon>Amphibia</taxon>
        <taxon>Batrachia</taxon>
        <taxon>Anura</taxon>
        <taxon>Pelobatoidea</taxon>
        <taxon>Pelobatidae</taxon>
        <taxon>Pelobates</taxon>
    </lineage>
</organism>
<keyword evidence="3" id="KW-1185">Reference proteome</keyword>
<dbReference type="AlphaFoldDB" id="A0AAD1S604"/>
<feature type="region of interest" description="Disordered" evidence="1">
    <location>
        <begin position="83"/>
        <end position="119"/>
    </location>
</feature>
<evidence type="ECO:0000256" key="1">
    <source>
        <dbReference type="SAM" id="MobiDB-lite"/>
    </source>
</evidence>
<sequence>MATAMCTQATFLKKGWKLYWPPSGRNWHRPKQPKRPLVSQSSLWRIHQPRQAPRSHWTGRSEGGERELPLDSWAIDHASETAYLGPDAGRKPTRMAHCGSSQEDTTGGTTLGTQPAGAKMDTQCLTRQQTNKAEGLKGFDSVPGGNTQTQNVSPPHKIPTTGW</sequence>
<evidence type="ECO:0000313" key="2">
    <source>
        <dbReference type="EMBL" id="CAH2285642.1"/>
    </source>
</evidence>
<feature type="compositionally biased region" description="Polar residues" evidence="1">
    <location>
        <begin position="99"/>
        <end position="113"/>
    </location>
</feature>
<dbReference type="Proteomes" id="UP001295444">
    <property type="component" value="Chromosome 04"/>
</dbReference>
<reference evidence="2" key="1">
    <citation type="submission" date="2022-03" db="EMBL/GenBank/DDBJ databases">
        <authorList>
            <person name="Alioto T."/>
            <person name="Alioto T."/>
            <person name="Gomez Garrido J."/>
        </authorList>
    </citation>
    <scope>NUCLEOTIDE SEQUENCE</scope>
</reference>
<feature type="compositionally biased region" description="Polar residues" evidence="1">
    <location>
        <begin position="144"/>
        <end position="153"/>
    </location>
</feature>
<proteinExistence type="predicted"/>